<gene>
    <name evidence="1" type="ORF">FCALED_LOCUS17515</name>
</gene>
<proteinExistence type="predicted"/>
<reference evidence="1" key="1">
    <citation type="submission" date="2021-06" db="EMBL/GenBank/DDBJ databases">
        <authorList>
            <person name="Kallberg Y."/>
            <person name="Tangrot J."/>
            <person name="Rosling A."/>
        </authorList>
    </citation>
    <scope>NUCLEOTIDE SEQUENCE</scope>
    <source>
        <strain evidence="1">UK204</strain>
    </source>
</reference>
<evidence type="ECO:0000313" key="1">
    <source>
        <dbReference type="EMBL" id="CAG8770589.1"/>
    </source>
</evidence>
<dbReference type="Proteomes" id="UP000789570">
    <property type="component" value="Unassembled WGS sequence"/>
</dbReference>
<sequence>YQKYKRLVDDEDIALSLRQWLRQESGLNSIDVAHFKHIRTAERWLYILEYKYEGYRKGIYHYGYEREDVVTYQKEFLK</sequence>
<dbReference type="OrthoDB" id="10044727at2759"/>
<name>A0A9N9J8H9_9GLOM</name>
<dbReference type="EMBL" id="CAJVPQ010027196">
    <property type="protein sequence ID" value="CAG8770589.1"/>
    <property type="molecule type" value="Genomic_DNA"/>
</dbReference>
<keyword evidence="2" id="KW-1185">Reference proteome</keyword>
<accession>A0A9N9J8H9</accession>
<comment type="caution">
    <text evidence="1">The sequence shown here is derived from an EMBL/GenBank/DDBJ whole genome shotgun (WGS) entry which is preliminary data.</text>
</comment>
<feature type="non-terminal residue" evidence="1">
    <location>
        <position position="1"/>
    </location>
</feature>
<feature type="non-terminal residue" evidence="1">
    <location>
        <position position="78"/>
    </location>
</feature>
<evidence type="ECO:0000313" key="2">
    <source>
        <dbReference type="Proteomes" id="UP000789570"/>
    </source>
</evidence>
<organism evidence="1 2">
    <name type="scientific">Funneliformis caledonium</name>
    <dbReference type="NCBI Taxonomy" id="1117310"/>
    <lineage>
        <taxon>Eukaryota</taxon>
        <taxon>Fungi</taxon>
        <taxon>Fungi incertae sedis</taxon>
        <taxon>Mucoromycota</taxon>
        <taxon>Glomeromycotina</taxon>
        <taxon>Glomeromycetes</taxon>
        <taxon>Glomerales</taxon>
        <taxon>Glomeraceae</taxon>
        <taxon>Funneliformis</taxon>
    </lineage>
</organism>
<protein>
    <submittedName>
        <fullName evidence="1">2610_t:CDS:1</fullName>
    </submittedName>
</protein>
<dbReference type="AlphaFoldDB" id="A0A9N9J8H9"/>